<accession>A0ABQ9IHE9</accession>
<comment type="caution">
    <text evidence="2">The sequence shown here is derived from an EMBL/GenBank/DDBJ whole genome shotgun (WGS) entry which is preliminary data.</text>
</comment>
<evidence type="ECO:0000256" key="1">
    <source>
        <dbReference type="SAM" id="MobiDB-lite"/>
    </source>
</evidence>
<evidence type="ECO:0000313" key="2">
    <source>
        <dbReference type="EMBL" id="KAJ8896117.1"/>
    </source>
</evidence>
<name>A0ABQ9IHE9_9NEOP</name>
<evidence type="ECO:0000313" key="3">
    <source>
        <dbReference type="Proteomes" id="UP001159363"/>
    </source>
</evidence>
<gene>
    <name evidence="2" type="ORF">PR048_001459</name>
</gene>
<feature type="compositionally biased region" description="Basic and acidic residues" evidence="1">
    <location>
        <begin position="1"/>
        <end position="14"/>
    </location>
</feature>
<dbReference type="EMBL" id="JARBHB010000001">
    <property type="protein sequence ID" value="KAJ8896117.1"/>
    <property type="molecule type" value="Genomic_DNA"/>
</dbReference>
<reference evidence="2 3" key="1">
    <citation type="submission" date="2023-02" db="EMBL/GenBank/DDBJ databases">
        <title>LHISI_Scaffold_Assembly.</title>
        <authorList>
            <person name="Stuart O.P."/>
            <person name="Cleave R."/>
            <person name="Magrath M.J.L."/>
            <person name="Mikheyev A.S."/>
        </authorList>
    </citation>
    <scope>NUCLEOTIDE SEQUENCE [LARGE SCALE GENOMIC DNA]</scope>
    <source>
        <strain evidence="2">Daus_M_001</strain>
        <tissue evidence="2">Leg muscle</tissue>
    </source>
</reference>
<sequence length="397" mass="43942">MKGRGKWEIPEKTCRPTASSGTIPTCEDPATRPGIEPGSPWWEASVLTIQPPWPLISCLHASVSITPLLNHQATWRSGTDLRSVFVCVQARDERGSRFEPSAFSWWPMCRHSAHDAAVPSAFVICNLLRIQYVPKNYVIAIIEHGNECVTERVKELPRYSSGAISENRGIPKTGYLDRESIPCPQYETSMLLLRYLSSPKAAGKNRSRDFPNAIWTRCLKNRNFGLKKFTYMAIDGTSYMARSGQDVHNNQDFNLANAYVATERGGAMVNTSLSCYIPLESSDVCRNTGCDGGGKEVNSDATCLACSLTFRPTYPASAYLIDVTAREKGACRKGLGKSKSALFLNLGPSAVLRRVTRPHIYAARPALFPPLKKELIWGSSRGGVWRRVISEIHQGLV</sequence>
<dbReference type="Proteomes" id="UP001159363">
    <property type="component" value="Chromosome 1"/>
</dbReference>
<proteinExistence type="predicted"/>
<keyword evidence="3" id="KW-1185">Reference proteome</keyword>
<feature type="region of interest" description="Disordered" evidence="1">
    <location>
        <begin position="1"/>
        <end position="34"/>
    </location>
</feature>
<protein>
    <submittedName>
        <fullName evidence="2">Uncharacterized protein</fullName>
    </submittedName>
</protein>
<organism evidence="2 3">
    <name type="scientific">Dryococelus australis</name>
    <dbReference type="NCBI Taxonomy" id="614101"/>
    <lineage>
        <taxon>Eukaryota</taxon>
        <taxon>Metazoa</taxon>
        <taxon>Ecdysozoa</taxon>
        <taxon>Arthropoda</taxon>
        <taxon>Hexapoda</taxon>
        <taxon>Insecta</taxon>
        <taxon>Pterygota</taxon>
        <taxon>Neoptera</taxon>
        <taxon>Polyneoptera</taxon>
        <taxon>Phasmatodea</taxon>
        <taxon>Verophasmatodea</taxon>
        <taxon>Anareolatae</taxon>
        <taxon>Phasmatidae</taxon>
        <taxon>Eurycanthinae</taxon>
        <taxon>Dryococelus</taxon>
    </lineage>
</organism>